<evidence type="ECO:0000313" key="1">
    <source>
        <dbReference type="EMBL" id="OAE30748.1"/>
    </source>
</evidence>
<dbReference type="PANTHER" id="PTHR33789">
    <property type="entry name" value="LACHRYMATORY-FACTOR SYNTHASE"/>
    <property type="match status" value="1"/>
</dbReference>
<organism evidence="1 2">
    <name type="scientific">Marchantia polymorpha subsp. ruderalis</name>
    <dbReference type="NCBI Taxonomy" id="1480154"/>
    <lineage>
        <taxon>Eukaryota</taxon>
        <taxon>Viridiplantae</taxon>
        <taxon>Streptophyta</taxon>
        <taxon>Embryophyta</taxon>
        <taxon>Marchantiophyta</taxon>
        <taxon>Marchantiopsida</taxon>
        <taxon>Marchantiidae</taxon>
        <taxon>Marchantiales</taxon>
        <taxon>Marchantiaceae</taxon>
        <taxon>Marchantia</taxon>
    </lineage>
</organism>
<protein>
    <recommendedName>
        <fullName evidence="3">Bet v I/Major latex protein domain-containing protein</fullName>
    </recommendedName>
</protein>
<dbReference type="CDD" id="cd07821">
    <property type="entry name" value="PYR_PYL_RCAR_like"/>
    <property type="match status" value="1"/>
</dbReference>
<dbReference type="InterPro" id="IPR023393">
    <property type="entry name" value="START-like_dom_sf"/>
</dbReference>
<dbReference type="AlphaFoldDB" id="A0A176WC16"/>
<dbReference type="Gene3D" id="3.30.530.20">
    <property type="match status" value="1"/>
</dbReference>
<proteinExistence type="predicted"/>
<comment type="caution">
    <text evidence="1">The sequence shown here is derived from an EMBL/GenBank/DDBJ whole genome shotgun (WGS) entry which is preliminary data.</text>
</comment>
<dbReference type="Pfam" id="PF10604">
    <property type="entry name" value="Polyketide_cyc2"/>
    <property type="match status" value="1"/>
</dbReference>
<accession>A0A176WC16</accession>
<dbReference type="SUPFAM" id="SSF55961">
    <property type="entry name" value="Bet v1-like"/>
    <property type="match status" value="1"/>
</dbReference>
<dbReference type="EMBL" id="LVLJ01001251">
    <property type="protein sequence ID" value="OAE30748.1"/>
    <property type="molecule type" value="Genomic_DNA"/>
</dbReference>
<name>A0A176WC16_MARPO</name>
<dbReference type="PANTHER" id="PTHR33789:SF5">
    <property type="entry name" value="BET V I_MAJOR LATEX PROTEIN DOMAIN-CONTAINING PROTEIN"/>
    <property type="match status" value="1"/>
</dbReference>
<evidence type="ECO:0008006" key="3">
    <source>
        <dbReference type="Google" id="ProtNLM"/>
    </source>
</evidence>
<gene>
    <name evidence="1" type="ORF">AXG93_2265s1050</name>
</gene>
<reference evidence="1" key="1">
    <citation type="submission" date="2016-03" db="EMBL/GenBank/DDBJ databases">
        <title>Mechanisms controlling the formation of the plant cell surface in tip-growing cells are functionally conserved among land plants.</title>
        <authorList>
            <person name="Honkanen S."/>
            <person name="Jones V.A."/>
            <person name="Morieri G."/>
            <person name="Champion C."/>
            <person name="Hetherington A.J."/>
            <person name="Kelly S."/>
            <person name="Saint-Marcoux D."/>
            <person name="Proust H."/>
            <person name="Prescott H."/>
            <person name="Dolan L."/>
        </authorList>
    </citation>
    <scope>NUCLEOTIDE SEQUENCE [LARGE SCALE GENOMIC DNA]</scope>
    <source>
        <tissue evidence="1">Whole gametophyte</tissue>
    </source>
</reference>
<evidence type="ECO:0000313" key="2">
    <source>
        <dbReference type="Proteomes" id="UP000077202"/>
    </source>
</evidence>
<keyword evidence="2" id="KW-1185">Reference proteome</keyword>
<sequence>MTSFADCMSFASSEQPVHARRNRALAAESELESCCLLQIRSMSEEAITQEAVLAPTEELSQSESMPRPEVPSTWKCGVHVPVNVPVEEIWSIMGNFCSPEAYMTQCLEVKVVEGERNALNCVRYVKGGSLDGSEGVCWAHERLLSHDDMNHIQTYKIEQSSLGFTNYYGYMKISQGNDNTSVVNWSFEMDPLPGMPPPPNNVTEMMAQTFKLFIKTAESRHIHRKGTEPELSAVASADP</sequence>
<dbReference type="InterPro" id="IPR019587">
    <property type="entry name" value="Polyketide_cyclase/dehydratase"/>
</dbReference>
<dbReference type="InterPro" id="IPR053249">
    <property type="entry name" value="LFS"/>
</dbReference>
<dbReference type="Proteomes" id="UP000077202">
    <property type="component" value="Unassembled WGS sequence"/>
</dbReference>